<comment type="cofactor">
    <cofactor evidence="1 8">
        <name>heme</name>
        <dbReference type="ChEBI" id="CHEBI:30413"/>
    </cofactor>
</comment>
<reference evidence="11 12" key="1">
    <citation type="submission" date="2019-10" db="EMBL/GenBank/DDBJ databases">
        <authorList>
            <person name="Palmer J.M."/>
        </authorList>
    </citation>
    <scope>NUCLEOTIDE SEQUENCE [LARGE SCALE GENOMIC DNA]</scope>
    <source>
        <strain evidence="11 12">TWF694</strain>
    </source>
</reference>
<evidence type="ECO:0000256" key="2">
    <source>
        <dbReference type="ARBA" id="ARBA00010617"/>
    </source>
</evidence>
<dbReference type="GO" id="GO:0004497">
    <property type="term" value="F:monooxygenase activity"/>
    <property type="evidence" value="ECO:0007669"/>
    <property type="project" value="UniProtKB-KW"/>
</dbReference>
<evidence type="ECO:0000256" key="1">
    <source>
        <dbReference type="ARBA" id="ARBA00001971"/>
    </source>
</evidence>
<evidence type="ECO:0000256" key="4">
    <source>
        <dbReference type="ARBA" id="ARBA00022723"/>
    </source>
</evidence>
<feature type="binding site" description="axial binding residue" evidence="8">
    <location>
        <position position="448"/>
    </location>
    <ligand>
        <name>heme</name>
        <dbReference type="ChEBI" id="CHEBI:30413"/>
    </ligand>
    <ligandPart>
        <name>Fe</name>
        <dbReference type="ChEBI" id="CHEBI:18248"/>
    </ligandPart>
</feature>
<evidence type="ECO:0000256" key="7">
    <source>
        <dbReference type="ARBA" id="ARBA00023033"/>
    </source>
</evidence>
<dbReference type="PRINTS" id="PR00463">
    <property type="entry name" value="EP450I"/>
</dbReference>
<dbReference type="InterPro" id="IPR002401">
    <property type="entry name" value="Cyt_P450_E_grp-I"/>
</dbReference>
<evidence type="ECO:0000256" key="9">
    <source>
        <dbReference type="RuleBase" id="RU000461"/>
    </source>
</evidence>
<organism evidence="11 12">
    <name type="scientific">Orbilia ellipsospora</name>
    <dbReference type="NCBI Taxonomy" id="2528407"/>
    <lineage>
        <taxon>Eukaryota</taxon>
        <taxon>Fungi</taxon>
        <taxon>Dikarya</taxon>
        <taxon>Ascomycota</taxon>
        <taxon>Pezizomycotina</taxon>
        <taxon>Orbiliomycetes</taxon>
        <taxon>Orbiliales</taxon>
        <taxon>Orbiliaceae</taxon>
        <taxon>Orbilia</taxon>
    </lineage>
</organism>
<dbReference type="InterPro" id="IPR001128">
    <property type="entry name" value="Cyt_P450"/>
</dbReference>
<evidence type="ECO:0000313" key="11">
    <source>
        <dbReference type="EMBL" id="KAK6526453.1"/>
    </source>
</evidence>
<keyword evidence="10" id="KW-0472">Membrane</keyword>
<dbReference type="InterPro" id="IPR036396">
    <property type="entry name" value="Cyt_P450_sf"/>
</dbReference>
<feature type="transmembrane region" description="Helical" evidence="10">
    <location>
        <begin position="12"/>
        <end position="28"/>
    </location>
</feature>
<dbReference type="PRINTS" id="PR00385">
    <property type="entry name" value="P450"/>
</dbReference>
<evidence type="ECO:0000256" key="8">
    <source>
        <dbReference type="PIRSR" id="PIRSR602401-1"/>
    </source>
</evidence>
<keyword evidence="12" id="KW-1185">Reference proteome</keyword>
<evidence type="ECO:0000256" key="10">
    <source>
        <dbReference type="SAM" id="Phobius"/>
    </source>
</evidence>
<keyword evidence="4 8" id="KW-0479">Metal-binding</keyword>
<evidence type="ECO:0008006" key="13">
    <source>
        <dbReference type="Google" id="ProtNLM"/>
    </source>
</evidence>
<comment type="similarity">
    <text evidence="2 9">Belongs to the cytochrome P450 family.</text>
</comment>
<keyword evidence="7 9" id="KW-0503">Monooxygenase</keyword>
<dbReference type="PROSITE" id="PS00086">
    <property type="entry name" value="CYTOCHROME_P450"/>
    <property type="match status" value="1"/>
</dbReference>
<evidence type="ECO:0000256" key="3">
    <source>
        <dbReference type="ARBA" id="ARBA00022617"/>
    </source>
</evidence>
<dbReference type="InterPro" id="IPR017972">
    <property type="entry name" value="Cyt_P450_CS"/>
</dbReference>
<keyword evidence="6 8" id="KW-0408">Iron</keyword>
<keyword evidence="5 9" id="KW-0560">Oxidoreductase</keyword>
<dbReference type="GO" id="GO:0005506">
    <property type="term" value="F:iron ion binding"/>
    <property type="evidence" value="ECO:0007669"/>
    <property type="project" value="InterPro"/>
</dbReference>
<dbReference type="GO" id="GO:0020037">
    <property type="term" value="F:heme binding"/>
    <property type="evidence" value="ECO:0007669"/>
    <property type="project" value="InterPro"/>
</dbReference>
<dbReference type="InterPro" id="IPR050364">
    <property type="entry name" value="Cytochrome_P450_fung"/>
</dbReference>
<dbReference type="CDD" id="cd11065">
    <property type="entry name" value="CYP64-like"/>
    <property type="match status" value="1"/>
</dbReference>
<evidence type="ECO:0000256" key="6">
    <source>
        <dbReference type="ARBA" id="ARBA00023004"/>
    </source>
</evidence>
<protein>
    <recommendedName>
        <fullName evidence="13">Cytochrome P450</fullName>
    </recommendedName>
</protein>
<keyword evidence="10" id="KW-1133">Transmembrane helix</keyword>
<evidence type="ECO:0000313" key="12">
    <source>
        <dbReference type="Proteomes" id="UP001365542"/>
    </source>
</evidence>
<keyword evidence="3 8" id="KW-0349">Heme</keyword>
<evidence type="ECO:0000256" key="5">
    <source>
        <dbReference type="ARBA" id="ARBA00023002"/>
    </source>
</evidence>
<keyword evidence="10" id="KW-0812">Transmembrane</keyword>
<sequence length="542" mass="61245">MYSKLEFPITRPALYSGISILVVALWTIRKLVSQRKRLPLPPGPKGLPIVGNVLDLPPPNTPEWTHWLKLKDLYGPLSSITVFGQTIILVHDKDVASEMLEKRAVKFSSRPYMTFATEMCGFWRSFAFSNYNDSLRKERKLAAGQMGSKTSLAKYHSSIDFQARRFLLHLMKDPEQLEEVLKHETSSIVLDMLYGYNTDPNTRTGDTDPLVVMINQMMSDFNKATVTGAWLVDLVPWLRYLPDWVPGTGFKETAREYQKNLTTVLDTAYNFTVQQKARGSERPSYVSNLLNGNPDTREKESIKNSAMALYGGGADTTVASLSWFFLAMSLFPEVQAKAQDEIDRVVGTDRLPGFQDRANLPYVEAVLKETLRWNPIGPLGLPHTADEEDEYRGYRIPKGSIILPSITWFSRDPSNYSEPHVFKPERFLGPSEELNPYSYVFGFGRRICPGRNLAEANMFLVIAQSLAAFNIKKAVNLETGKEIDPVAAQRGQTAGIVSRPTDFKVSITPRSDDYRRMVLNFETEIRNSDRECDAQFIQAPPA</sequence>
<dbReference type="PANTHER" id="PTHR46300">
    <property type="entry name" value="P450, PUTATIVE (EUROFUNG)-RELATED-RELATED"/>
    <property type="match status" value="1"/>
</dbReference>
<name>A0AAV9WUF2_9PEZI</name>
<dbReference type="PANTHER" id="PTHR46300:SF7">
    <property type="entry name" value="P450, PUTATIVE (EUROFUNG)-RELATED"/>
    <property type="match status" value="1"/>
</dbReference>
<proteinExistence type="inferred from homology"/>
<accession>A0AAV9WUF2</accession>
<comment type="caution">
    <text evidence="11">The sequence shown here is derived from an EMBL/GenBank/DDBJ whole genome shotgun (WGS) entry which is preliminary data.</text>
</comment>
<dbReference type="SUPFAM" id="SSF48264">
    <property type="entry name" value="Cytochrome P450"/>
    <property type="match status" value="1"/>
</dbReference>
<dbReference type="AlphaFoldDB" id="A0AAV9WUF2"/>
<dbReference type="Gene3D" id="1.10.630.10">
    <property type="entry name" value="Cytochrome P450"/>
    <property type="match status" value="1"/>
</dbReference>
<dbReference type="Proteomes" id="UP001365542">
    <property type="component" value="Unassembled WGS sequence"/>
</dbReference>
<dbReference type="EMBL" id="JAVHJO010000016">
    <property type="protein sequence ID" value="KAK6526453.1"/>
    <property type="molecule type" value="Genomic_DNA"/>
</dbReference>
<dbReference type="Pfam" id="PF00067">
    <property type="entry name" value="p450"/>
    <property type="match status" value="1"/>
</dbReference>
<dbReference type="GO" id="GO:0016705">
    <property type="term" value="F:oxidoreductase activity, acting on paired donors, with incorporation or reduction of molecular oxygen"/>
    <property type="evidence" value="ECO:0007669"/>
    <property type="project" value="InterPro"/>
</dbReference>
<gene>
    <name evidence="11" type="ORF">TWF694_005039</name>
</gene>